<evidence type="ECO:0000256" key="1">
    <source>
        <dbReference type="SAM" id="Phobius"/>
    </source>
</evidence>
<accession>A0A6A3BRR8</accession>
<dbReference type="InterPro" id="IPR040336">
    <property type="entry name" value="At1g61900-like"/>
</dbReference>
<keyword evidence="1" id="KW-0812">Transmembrane</keyword>
<dbReference type="EMBL" id="VEPZ02000823">
    <property type="protein sequence ID" value="KAE8717579.1"/>
    <property type="molecule type" value="Genomic_DNA"/>
</dbReference>
<evidence type="ECO:0000313" key="5">
    <source>
        <dbReference type="Proteomes" id="UP000436088"/>
    </source>
</evidence>
<feature type="transmembrane region" description="Helical" evidence="1">
    <location>
        <begin position="6"/>
        <end position="25"/>
    </location>
</feature>
<dbReference type="PANTHER" id="PTHR33831:SF4">
    <property type="entry name" value="GPI-ANCHORED PROTEIN"/>
    <property type="match status" value="1"/>
</dbReference>
<dbReference type="Pfam" id="PF26584">
    <property type="entry name" value="At1g61900"/>
    <property type="match status" value="1"/>
</dbReference>
<sequence length="539" mass="57936">MLCVPHLKEAPFGACLGVVLVIIELRRKGVWVGDRGKRLPWLRGSLSVLLGSVVAKASLNGLIVVLGLLSSLCQQLLLFIFWLSSFQDVATLQTLHDPRHISSTSELAKPPATALFEPIEISPAVIPRYPYPDASLPPMYPSFPSTYEPNLTGRCPVNFSAMSNIMGKTASDCSLPLAALVGNVICCPQLGSLLHIFQGYYSADSDKLVLRNAVANDCFSDIISILASRGANSTIPTVCSVKSSNLTGGSCPVKDVSTFEKTVNTSNLLEACSTVDPLKECCRPVCQPAIMEAALQISGTQMMLNDNKNVVGETNHIDAINECKGVVYSYLSRKLSPDVANTAFRILSACKVNKVSDVNSIGCASCLGKVQVEMILYYMVLSFGERMKMEAMICPLEFNQPSEVIKACRNVAAPSPSCCSSLNTYIVGIQKQMLITNKQAIVCAIMFGSILRKGGVLTNVYELCDVDLKDFSIQGCLLRSLPADVVFDNSTGYSFTCDLTDNIGAPWPSSSSMSSLSLCAPEMSLPALPTSDMLKNPGV</sequence>
<feature type="domain" description="SPARK" evidence="2">
    <location>
        <begin position="152"/>
        <end position="305"/>
    </location>
</feature>
<keyword evidence="5" id="KW-1185">Reference proteome</keyword>
<protein>
    <submittedName>
        <fullName evidence="4">DNA double-strand break repair rad50 ATPase, putative isoform 1</fullName>
    </submittedName>
</protein>
<evidence type="ECO:0000313" key="4">
    <source>
        <dbReference type="EMBL" id="KAE8717579.1"/>
    </source>
</evidence>
<gene>
    <name evidence="4" type="ORF">F3Y22_tig00110044pilonHSYRG00223</name>
</gene>
<keyword evidence="1" id="KW-1133">Transmembrane helix</keyword>
<proteinExistence type="predicted"/>
<dbReference type="Proteomes" id="UP000436088">
    <property type="component" value="Unassembled WGS sequence"/>
</dbReference>
<evidence type="ECO:0000259" key="2">
    <source>
        <dbReference type="Pfam" id="PF19160"/>
    </source>
</evidence>
<feature type="transmembrane region" description="Helical" evidence="1">
    <location>
        <begin position="46"/>
        <end position="69"/>
    </location>
</feature>
<dbReference type="PANTHER" id="PTHR33831">
    <property type="entry name" value="GPI-ANCHORED PROTEIN"/>
    <property type="match status" value="1"/>
</dbReference>
<dbReference type="Pfam" id="PF19160">
    <property type="entry name" value="SPARK"/>
    <property type="match status" value="1"/>
</dbReference>
<name>A0A6A3BRR8_HIBSY</name>
<dbReference type="InterPro" id="IPR059003">
    <property type="entry name" value="At1g61900_C"/>
</dbReference>
<feature type="domain" description="At1g61900-like C-terminal" evidence="3">
    <location>
        <begin position="393"/>
        <end position="465"/>
    </location>
</feature>
<organism evidence="4 5">
    <name type="scientific">Hibiscus syriacus</name>
    <name type="common">Rose of Sharon</name>
    <dbReference type="NCBI Taxonomy" id="106335"/>
    <lineage>
        <taxon>Eukaryota</taxon>
        <taxon>Viridiplantae</taxon>
        <taxon>Streptophyta</taxon>
        <taxon>Embryophyta</taxon>
        <taxon>Tracheophyta</taxon>
        <taxon>Spermatophyta</taxon>
        <taxon>Magnoliopsida</taxon>
        <taxon>eudicotyledons</taxon>
        <taxon>Gunneridae</taxon>
        <taxon>Pentapetalae</taxon>
        <taxon>rosids</taxon>
        <taxon>malvids</taxon>
        <taxon>Malvales</taxon>
        <taxon>Malvaceae</taxon>
        <taxon>Malvoideae</taxon>
        <taxon>Hibiscus</taxon>
    </lineage>
</organism>
<keyword evidence="1" id="KW-0472">Membrane</keyword>
<reference evidence="4" key="1">
    <citation type="submission" date="2019-09" db="EMBL/GenBank/DDBJ databases">
        <title>Draft genome information of white flower Hibiscus syriacus.</title>
        <authorList>
            <person name="Kim Y.-M."/>
        </authorList>
    </citation>
    <scope>NUCLEOTIDE SEQUENCE [LARGE SCALE GENOMIC DNA]</scope>
    <source>
        <strain evidence="4">YM2019G1</strain>
    </source>
</reference>
<evidence type="ECO:0000259" key="3">
    <source>
        <dbReference type="Pfam" id="PF26584"/>
    </source>
</evidence>
<comment type="caution">
    <text evidence="4">The sequence shown here is derived from an EMBL/GenBank/DDBJ whole genome shotgun (WGS) entry which is preliminary data.</text>
</comment>
<dbReference type="AlphaFoldDB" id="A0A6A3BRR8"/>
<dbReference type="InterPro" id="IPR043891">
    <property type="entry name" value="SPARK"/>
</dbReference>
<dbReference type="GO" id="GO:0005886">
    <property type="term" value="C:plasma membrane"/>
    <property type="evidence" value="ECO:0007669"/>
    <property type="project" value="TreeGrafter"/>
</dbReference>